<keyword evidence="1" id="KW-0472">Membrane</keyword>
<accession>A0A0D9QFA2</accession>
<reference evidence="2 3" key="1">
    <citation type="submission" date="2014-03" db="EMBL/GenBank/DDBJ databases">
        <title>The Genome Sequence of Plasmodium fragile nilgiri.</title>
        <authorList>
            <consortium name="The Broad Institute Genomics Platform"/>
            <consortium name="The Broad Institute Genome Sequencing Center for Infectious Disease"/>
            <person name="Neafsey D."/>
            <person name="Duraisingh M."/>
            <person name="Young S.K."/>
            <person name="Zeng Q."/>
            <person name="Gargeya S."/>
            <person name="Abouelleil A."/>
            <person name="Alvarado L."/>
            <person name="Chapman S.B."/>
            <person name="Gainer-Dewar J."/>
            <person name="Goldberg J."/>
            <person name="Griggs A."/>
            <person name="Gujja S."/>
            <person name="Hansen M."/>
            <person name="Howarth C."/>
            <person name="Imamovic A."/>
            <person name="Larimer J."/>
            <person name="Pearson M."/>
            <person name="Poon T.W."/>
            <person name="Priest M."/>
            <person name="Roberts A."/>
            <person name="Saif S."/>
            <person name="Shea T."/>
            <person name="Sykes S."/>
            <person name="Wortman J."/>
            <person name="Nusbaum C."/>
            <person name="Birren B."/>
        </authorList>
    </citation>
    <scope>NUCLEOTIDE SEQUENCE [LARGE SCALE GENOMIC DNA]</scope>
    <source>
        <strain evidence="3">nilgiri</strain>
    </source>
</reference>
<dbReference type="AlphaFoldDB" id="A0A0D9QFA2"/>
<evidence type="ECO:0000313" key="3">
    <source>
        <dbReference type="Proteomes" id="UP000054561"/>
    </source>
</evidence>
<dbReference type="GeneID" id="24270014"/>
<dbReference type="RefSeq" id="XP_012337731.1">
    <property type="nucleotide sequence ID" value="XM_012482308.1"/>
</dbReference>
<evidence type="ECO:0000256" key="1">
    <source>
        <dbReference type="SAM" id="Phobius"/>
    </source>
</evidence>
<dbReference type="VEuPathDB" id="PlasmoDB:AK88_04700"/>
<feature type="transmembrane region" description="Helical" evidence="1">
    <location>
        <begin position="177"/>
        <end position="201"/>
    </location>
</feature>
<evidence type="ECO:0000313" key="2">
    <source>
        <dbReference type="EMBL" id="KJP85669.1"/>
    </source>
</evidence>
<proteinExistence type="predicted"/>
<gene>
    <name evidence="2" type="ORF">AK88_04700</name>
</gene>
<sequence>MKKYYHFEKKNKVIIISMYRKSKLKTVQALKKKHFRNLQVYHLTMCSNANLYNTFARKSSLNGNLAKQTCERLPRNGNRTTPFSKVLLICVLVLLCLLPTFTQREGAISPKQLKNNARSLAMQRMGRDPWRGGSSSVLDDAEFQMIIEKWADFENKMKQTWQYIEYYEYDAWFKLLFGTWLTGFLLMNNSSNMANIFYTWLDMSQKMGTKRIQKNIEDNDVLDKVIKKLKHKAFNKLIRNWDVEVEDFWNDIVRMKMEKNMEWCNFLREKCNAWISSHFM</sequence>
<keyword evidence="1" id="KW-1133">Transmembrane helix</keyword>
<protein>
    <recommendedName>
        <fullName evidence="4">Plasmodium RESA N-terminal domain-containing protein</fullName>
    </recommendedName>
</protein>
<keyword evidence="3" id="KW-1185">Reference proteome</keyword>
<organism evidence="2 3">
    <name type="scientific">Plasmodium fragile</name>
    <dbReference type="NCBI Taxonomy" id="5857"/>
    <lineage>
        <taxon>Eukaryota</taxon>
        <taxon>Sar</taxon>
        <taxon>Alveolata</taxon>
        <taxon>Apicomplexa</taxon>
        <taxon>Aconoidasida</taxon>
        <taxon>Haemosporida</taxon>
        <taxon>Plasmodiidae</taxon>
        <taxon>Plasmodium</taxon>
        <taxon>Plasmodium (Plasmodium)</taxon>
    </lineage>
</organism>
<dbReference type="EMBL" id="KQ001716">
    <property type="protein sequence ID" value="KJP85669.1"/>
    <property type="molecule type" value="Genomic_DNA"/>
</dbReference>
<evidence type="ECO:0008006" key="4">
    <source>
        <dbReference type="Google" id="ProtNLM"/>
    </source>
</evidence>
<dbReference type="OMA" id="EKNMEWC"/>
<name>A0A0D9QFA2_PLAFR</name>
<dbReference type="OrthoDB" id="380530at2759"/>
<feature type="transmembrane region" description="Helical" evidence="1">
    <location>
        <begin position="82"/>
        <end position="101"/>
    </location>
</feature>
<keyword evidence="1" id="KW-0812">Transmembrane</keyword>
<dbReference type="Proteomes" id="UP000054561">
    <property type="component" value="Unassembled WGS sequence"/>
</dbReference>